<dbReference type="GO" id="GO:0004725">
    <property type="term" value="F:protein tyrosine phosphatase activity"/>
    <property type="evidence" value="ECO:0007669"/>
    <property type="project" value="UniProtKB-EC"/>
</dbReference>
<dbReference type="PANTHER" id="PTHR45848:SF4">
    <property type="entry name" value="DUAL SPECIFICITY PROTEIN PHOSPHATASE 12"/>
    <property type="match status" value="1"/>
</dbReference>
<dbReference type="AlphaFoldDB" id="A0A2P6N5Z1"/>
<evidence type="ECO:0000256" key="3">
    <source>
        <dbReference type="ARBA" id="ARBA00022801"/>
    </source>
</evidence>
<evidence type="ECO:0000256" key="2">
    <source>
        <dbReference type="ARBA" id="ARBA00013064"/>
    </source>
</evidence>
<evidence type="ECO:0000256" key="1">
    <source>
        <dbReference type="ARBA" id="ARBA00008601"/>
    </source>
</evidence>
<dbReference type="InterPro" id="IPR000340">
    <property type="entry name" value="Dual-sp_phosphatase_cat-dom"/>
</dbReference>
<dbReference type="GO" id="GO:0008138">
    <property type="term" value="F:protein tyrosine/serine/threonine phosphatase activity"/>
    <property type="evidence" value="ECO:0007669"/>
    <property type="project" value="TreeGrafter"/>
</dbReference>
<evidence type="ECO:0000313" key="8">
    <source>
        <dbReference type="Proteomes" id="UP000241769"/>
    </source>
</evidence>
<protein>
    <recommendedName>
        <fullName evidence="2">protein-tyrosine-phosphatase</fullName>
        <ecNumber evidence="2">3.1.3.48</ecNumber>
    </recommendedName>
</protein>
<dbReference type="EMBL" id="MDYQ01000186">
    <property type="protein sequence ID" value="PRP79364.1"/>
    <property type="molecule type" value="Genomic_DNA"/>
</dbReference>
<name>A0A2P6N5Z1_9EUKA</name>
<dbReference type="InParanoid" id="A0A2P6N5Z1"/>
<evidence type="ECO:0000313" key="7">
    <source>
        <dbReference type="EMBL" id="PRP79364.1"/>
    </source>
</evidence>
<reference evidence="7 8" key="1">
    <citation type="journal article" date="2018" name="Genome Biol. Evol.">
        <title>Multiple Roots of Fruiting Body Formation in Amoebozoa.</title>
        <authorList>
            <person name="Hillmann F."/>
            <person name="Forbes G."/>
            <person name="Novohradska S."/>
            <person name="Ferling I."/>
            <person name="Riege K."/>
            <person name="Groth M."/>
            <person name="Westermann M."/>
            <person name="Marz M."/>
            <person name="Spaller T."/>
            <person name="Winckler T."/>
            <person name="Schaap P."/>
            <person name="Glockner G."/>
        </authorList>
    </citation>
    <scope>NUCLEOTIDE SEQUENCE [LARGE SCALE GENOMIC DNA]</scope>
    <source>
        <strain evidence="7 8">Jena</strain>
    </source>
</reference>
<dbReference type="SUPFAM" id="SSF52799">
    <property type="entry name" value="(Phosphotyrosine protein) phosphatases II"/>
    <property type="match status" value="1"/>
</dbReference>
<dbReference type="InterPro" id="IPR020422">
    <property type="entry name" value="TYR_PHOSPHATASE_DUAL_dom"/>
</dbReference>
<dbReference type="SMART" id="SM00404">
    <property type="entry name" value="PTPc_motif"/>
    <property type="match status" value="1"/>
</dbReference>
<dbReference type="PROSITE" id="PS50054">
    <property type="entry name" value="TYR_PHOSPHATASE_DUAL"/>
    <property type="match status" value="1"/>
</dbReference>
<comment type="caution">
    <text evidence="7">The sequence shown here is derived from an EMBL/GenBank/DDBJ whole genome shotgun (WGS) entry which is preliminary data.</text>
</comment>
<evidence type="ECO:0000259" key="5">
    <source>
        <dbReference type="PROSITE" id="PS50054"/>
    </source>
</evidence>
<accession>A0A2P6N5Z1</accession>
<keyword evidence="8" id="KW-1185">Reference proteome</keyword>
<evidence type="ECO:0000256" key="4">
    <source>
        <dbReference type="ARBA" id="ARBA00022912"/>
    </source>
</evidence>
<dbReference type="FunCoup" id="A0A2P6N5Z1">
    <property type="interactions" value="522"/>
</dbReference>
<feature type="domain" description="Tyrosine specific protein phosphatases" evidence="6">
    <location>
        <begin position="201"/>
        <end position="258"/>
    </location>
</feature>
<dbReference type="InterPro" id="IPR003595">
    <property type="entry name" value="Tyr_Pase_cat"/>
</dbReference>
<evidence type="ECO:0000259" key="6">
    <source>
        <dbReference type="PROSITE" id="PS50056"/>
    </source>
</evidence>
<keyword evidence="4" id="KW-0904">Protein phosphatase</keyword>
<comment type="similarity">
    <text evidence="1">Belongs to the protein-tyrosine phosphatase family. Non-receptor class dual specificity subfamily.</text>
</comment>
<dbReference type="Proteomes" id="UP000241769">
    <property type="component" value="Unassembled WGS sequence"/>
</dbReference>
<dbReference type="InterPro" id="IPR016130">
    <property type="entry name" value="Tyr_Pase_AS"/>
</dbReference>
<dbReference type="InterPro" id="IPR029021">
    <property type="entry name" value="Prot-tyrosine_phosphatase-like"/>
</dbReference>
<dbReference type="PROSITE" id="PS50056">
    <property type="entry name" value="TYR_PHOSPHATASE_2"/>
    <property type="match status" value="1"/>
</dbReference>
<dbReference type="STRING" id="1890364.A0A2P6N5Z1"/>
<dbReference type="SMART" id="SM00195">
    <property type="entry name" value="DSPc"/>
    <property type="match status" value="1"/>
</dbReference>
<dbReference type="OrthoDB" id="28371at2759"/>
<dbReference type="Pfam" id="PF00782">
    <property type="entry name" value="DSPc"/>
    <property type="match status" value="1"/>
</dbReference>
<gene>
    <name evidence="7" type="ORF">PROFUN_12914</name>
</gene>
<dbReference type="CDD" id="cd14498">
    <property type="entry name" value="DSP"/>
    <property type="match status" value="1"/>
</dbReference>
<dbReference type="InterPro" id="IPR000387">
    <property type="entry name" value="Tyr_Pase_dom"/>
</dbReference>
<keyword evidence="3" id="KW-0378">Hydrolase</keyword>
<dbReference type="EC" id="3.1.3.48" evidence="2"/>
<sequence length="428" mass="49316">MSFASIWNHQTQSKEPIVFHCIFLHPTTQLLTHWPSTAIDPQRLKKIYRDASDTITLDRKDIILHPDTPIDLKKDEIYTIVPMKGEITPSRPMPTPVLTSEMQESSLEEFEESLRKNVEDASEDELLQKEVNYMGNFDEITDQIVDGLWLGDCYSMECHKQMHIKGITHVISVANGLKPITNDNLTQHIYSLPDVPSSNLLEIFDETSNIIDSAREKGAVLVHCMAGVSRSASVVVAYIMKTFRISRDEAIQLVRARRNQIYPNQGFMNQLKEYETMGCELREDRHIRSLQDTIERMKNLAFLMESEGRVRLEWLKRDPNNSLLKETEKKRLFVCASCQRPLFLVESLLHPTEGLCNNLFLEPMQWMHDQISGFSGQLQCPQCRKRLGSYSWTSSMEKTIECSCHHITVPAFNVWTSRVLPAGRKSWT</sequence>
<dbReference type="Gene3D" id="3.90.190.10">
    <property type="entry name" value="Protein tyrosine phosphatase superfamily"/>
    <property type="match status" value="1"/>
</dbReference>
<dbReference type="PROSITE" id="PS00383">
    <property type="entry name" value="TYR_PHOSPHATASE_1"/>
    <property type="match status" value="1"/>
</dbReference>
<feature type="domain" description="Tyrosine-protein phosphatase" evidence="5">
    <location>
        <begin position="139"/>
        <end position="280"/>
    </location>
</feature>
<proteinExistence type="inferred from homology"/>
<organism evidence="7 8">
    <name type="scientific">Planoprotostelium fungivorum</name>
    <dbReference type="NCBI Taxonomy" id="1890364"/>
    <lineage>
        <taxon>Eukaryota</taxon>
        <taxon>Amoebozoa</taxon>
        <taxon>Evosea</taxon>
        <taxon>Variosea</taxon>
        <taxon>Cavosteliida</taxon>
        <taxon>Cavosteliaceae</taxon>
        <taxon>Planoprotostelium</taxon>
    </lineage>
</organism>
<dbReference type="PANTHER" id="PTHR45848">
    <property type="entry name" value="DUAL SPECIFICITY PROTEIN PHOSPHATASE 12 FAMILY MEMBER"/>
    <property type="match status" value="1"/>
</dbReference>